<reference evidence="4 5" key="1">
    <citation type="journal article" date="2013" name="PLoS ONE">
        <title>Lactobacillus paracasei comparative genomics: towards species pan-genome definition and exploitation of diversity.</title>
        <authorList>
            <person name="Smokvina T."/>
            <person name="Wels M."/>
            <person name="Polka J."/>
            <person name="Chervaux C."/>
            <person name="Brisse S."/>
            <person name="Boekhorst J."/>
            <person name="van Hylckama Vlieg J.E."/>
            <person name="Siezen R.J."/>
        </authorList>
    </citation>
    <scope>NUCLEOTIDE SEQUENCE [LARGE SCALE GENOMIC DNA]</scope>
    <source>
        <strain evidence="4 5">Lpp71</strain>
    </source>
</reference>
<evidence type="ECO:0000256" key="2">
    <source>
        <dbReference type="ARBA" id="ARBA00022785"/>
    </source>
</evidence>
<dbReference type="AlphaFoldDB" id="A0A8E0IS37"/>
<evidence type="ECO:0000256" key="1">
    <source>
        <dbReference type="ARBA" id="ARBA00022694"/>
    </source>
</evidence>
<evidence type="ECO:0000313" key="5">
    <source>
        <dbReference type="Proteomes" id="UP000014252"/>
    </source>
</evidence>
<dbReference type="SUPFAM" id="SSF51713">
    <property type="entry name" value="tRNA-guanine transglycosylase"/>
    <property type="match status" value="1"/>
</dbReference>
<gene>
    <name evidence="4" type="ORF">Lpp71_08822</name>
</gene>
<protein>
    <submittedName>
        <fullName evidence="4">Queuine tRNA-ribosyltransferase</fullName>
    </submittedName>
</protein>
<dbReference type="Proteomes" id="UP000014252">
    <property type="component" value="Unassembled WGS sequence"/>
</dbReference>
<feature type="domain" description="tRNA-guanine(15) transglycosylase-like" evidence="3">
    <location>
        <begin position="16"/>
        <end position="154"/>
    </location>
</feature>
<evidence type="ECO:0000259" key="3">
    <source>
        <dbReference type="Pfam" id="PF01702"/>
    </source>
</evidence>
<feature type="non-terminal residue" evidence="4">
    <location>
        <position position="191"/>
    </location>
</feature>
<dbReference type="InterPro" id="IPR050076">
    <property type="entry name" value="ArchSynthase1/Queuine_TRR"/>
</dbReference>
<proteinExistence type="predicted"/>
<keyword evidence="4" id="KW-0808">Transferase</keyword>
<dbReference type="InterPro" id="IPR036511">
    <property type="entry name" value="TGT-like_sf"/>
</dbReference>
<sequence>MEPAVKYRLIHQDKHSGARLGELITPHGTFPTPMFMPVGTQASVKTMAPEELDTMGATVILANTYHLWLRPGPELIEEAGGLHKFMNWHKGILTDSGGFQVFSLADTRHITEEGVTFKNHLNGAKMFLSPEKAIAIENALGPDIMMSLDECPPFLKAMIMLKRVLLEPVVGLNVACRLTRILIGRRFLVLC</sequence>
<dbReference type="GO" id="GO:0005829">
    <property type="term" value="C:cytosol"/>
    <property type="evidence" value="ECO:0007669"/>
    <property type="project" value="TreeGrafter"/>
</dbReference>
<dbReference type="Gene3D" id="3.20.20.105">
    <property type="entry name" value="Queuine tRNA-ribosyltransferase-like"/>
    <property type="match status" value="1"/>
</dbReference>
<keyword evidence="1" id="KW-0819">tRNA processing</keyword>
<name>A0A8E0IS37_LACPA</name>
<evidence type="ECO:0000313" key="4">
    <source>
        <dbReference type="EMBL" id="EPC73387.1"/>
    </source>
</evidence>
<keyword evidence="2" id="KW-0671">Queuosine biosynthesis</keyword>
<dbReference type="GO" id="GO:0016740">
    <property type="term" value="F:transferase activity"/>
    <property type="evidence" value="ECO:0007669"/>
    <property type="project" value="UniProtKB-KW"/>
</dbReference>
<dbReference type="GO" id="GO:0008616">
    <property type="term" value="P:tRNA queuosine(34) biosynthetic process"/>
    <property type="evidence" value="ECO:0007669"/>
    <property type="project" value="UniProtKB-KW"/>
</dbReference>
<dbReference type="NCBIfam" id="TIGR00449">
    <property type="entry name" value="tgt_general"/>
    <property type="match status" value="1"/>
</dbReference>
<dbReference type="PANTHER" id="PTHR46499">
    <property type="entry name" value="QUEUINE TRNA-RIBOSYLTRANSFERASE"/>
    <property type="match status" value="1"/>
</dbReference>
<dbReference type="PANTHER" id="PTHR46499:SF1">
    <property type="entry name" value="QUEUINE TRNA-RIBOSYLTRANSFERASE"/>
    <property type="match status" value="1"/>
</dbReference>
<comment type="caution">
    <text evidence="4">The sequence shown here is derived from an EMBL/GenBank/DDBJ whole genome shotgun (WGS) entry which is preliminary data.</text>
</comment>
<organism evidence="4 5">
    <name type="scientific">Lacticaseibacillus paracasei subsp. paracasei Lpp71</name>
    <dbReference type="NCBI Taxonomy" id="1256207"/>
    <lineage>
        <taxon>Bacteria</taxon>
        <taxon>Bacillati</taxon>
        <taxon>Bacillota</taxon>
        <taxon>Bacilli</taxon>
        <taxon>Lactobacillales</taxon>
        <taxon>Lactobacillaceae</taxon>
        <taxon>Lacticaseibacillus</taxon>
    </lineage>
</organism>
<accession>A0A8E0IS37</accession>
<dbReference type="EMBL" id="ANKD01000420">
    <property type="protein sequence ID" value="EPC73387.1"/>
    <property type="molecule type" value="Genomic_DNA"/>
</dbReference>
<dbReference type="Pfam" id="PF01702">
    <property type="entry name" value="TGT"/>
    <property type="match status" value="1"/>
</dbReference>
<dbReference type="InterPro" id="IPR002616">
    <property type="entry name" value="tRNA_ribo_trans-like"/>
</dbReference>